<evidence type="ECO:0000313" key="4">
    <source>
        <dbReference type="Proteomes" id="UP000076798"/>
    </source>
</evidence>
<dbReference type="EMBL" id="KV428317">
    <property type="protein sequence ID" value="KZT32574.1"/>
    <property type="molecule type" value="Genomic_DNA"/>
</dbReference>
<evidence type="ECO:0000256" key="1">
    <source>
        <dbReference type="SAM" id="MobiDB-lite"/>
    </source>
</evidence>
<dbReference type="AlphaFoldDB" id="A0A165XUT2"/>
<gene>
    <name evidence="3" type="ORF">SISSUDRAFT_1055357</name>
</gene>
<evidence type="ECO:0000259" key="2">
    <source>
        <dbReference type="Pfam" id="PF00582"/>
    </source>
</evidence>
<dbReference type="Pfam" id="PF00582">
    <property type="entry name" value="Usp"/>
    <property type="match status" value="1"/>
</dbReference>
<proteinExistence type="predicted"/>
<dbReference type="SUPFAM" id="SSF52402">
    <property type="entry name" value="Adenine nucleotide alpha hydrolases-like"/>
    <property type="match status" value="1"/>
</dbReference>
<accession>A0A165XUT2</accession>
<reference evidence="3 4" key="1">
    <citation type="journal article" date="2016" name="Mol. Biol. Evol.">
        <title>Comparative Genomics of Early-Diverging Mushroom-Forming Fungi Provides Insights into the Origins of Lignocellulose Decay Capabilities.</title>
        <authorList>
            <person name="Nagy L.G."/>
            <person name="Riley R."/>
            <person name="Tritt A."/>
            <person name="Adam C."/>
            <person name="Daum C."/>
            <person name="Floudas D."/>
            <person name="Sun H."/>
            <person name="Yadav J.S."/>
            <person name="Pangilinan J."/>
            <person name="Larsson K.H."/>
            <person name="Matsuura K."/>
            <person name="Barry K."/>
            <person name="Labutti K."/>
            <person name="Kuo R."/>
            <person name="Ohm R.A."/>
            <person name="Bhattacharya S.S."/>
            <person name="Shirouzu T."/>
            <person name="Yoshinaga Y."/>
            <person name="Martin F.M."/>
            <person name="Grigoriev I.V."/>
            <person name="Hibbett D.S."/>
        </authorList>
    </citation>
    <scope>NUCLEOTIDE SEQUENCE [LARGE SCALE GENOMIC DNA]</scope>
    <source>
        <strain evidence="3 4">HHB10207 ss-3</strain>
    </source>
</reference>
<dbReference type="InterPro" id="IPR006016">
    <property type="entry name" value="UspA"/>
</dbReference>
<feature type="compositionally biased region" description="Basic and acidic residues" evidence="1">
    <location>
        <begin position="289"/>
        <end position="308"/>
    </location>
</feature>
<dbReference type="PANTHER" id="PTHR47815:SF1">
    <property type="entry name" value="UNIVERSAL STRESS PROTEIN A FAMILY PROTEIN C25B2.10"/>
    <property type="match status" value="1"/>
</dbReference>
<evidence type="ECO:0000313" key="3">
    <source>
        <dbReference type="EMBL" id="KZT32574.1"/>
    </source>
</evidence>
<feature type="domain" description="UspA" evidence="2">
    <location>
        <begin position="135"/>
        <end position="282"/>
    </location>
</feature>
<feature type="region of interest" description="Disordered" evidence="1">
    <location>
        <begin position="1"/>
        <end position="87"/>
    </location>
</feature>
<name>A0A165XUT2_9AGAM</name>
<keyword evidence="4" id="KW-1185">Reference proteome</keyword>
<dbReference type="InterPro" id="IPR014729">
    <property type="entry name" value="Rossmann-like_a/b/a_fold"/>
</dbReference>
<dbReference type="STRING" id="1314776.A0A165XUT2"/>
<dbReference type="Proteomes" id="UP000076798">
    <property type="component" value="Unassembled WGS sequence"/>
</dbReference>
<feature type="region of interest" description="Disordered" evidence="1">
    <location>
        <begin position="289"/>
        <end position="320"/>
    </location>
</feature>
<feature type="compositionally biased region" description="Low complexity" evidence="1">
    <location>
        <begin position="31"/>
        <end position="83"/>
    </location>
</feature>
<dbReference type="PANTHER" id="PTHR47815">
    <property type="entry name" value="UNIVERSAL STRESS PROTEIN A FAMILY PROTEIN C25B2.10"/>
    <property type="match status" value="1"/>
</dbReference>
<protein>
    <recommendedName>
        <fullName evidence="2">UspA domain-containing protein</fullName>
    </recommendedName>
</protein>
<dbReference type="CDD" id="cd23659">
    <property type="entry name" value="USP_At3g01520-like"/>
    <property type="match status" value="1"/>
</dbReference>
<organism evidence="3 4">
    <name type="scientific">Sistotremastrum suecicum HHB10207 ss-3</name>
    <dbReference type="NCBI Taxonomy" id="1314776"/>
    <lineage>
        <taxon>Eukaryota</taxon>
        <taxon>Fungi</taxon>
        <taxon>Dikarya</taxon>
        <taxon>Basidiomycota</taxon>
        <taxon>Agaricomycotina</taxon>
        <taxon>Agaricomycetes</taxon>
        <taxon>Sistotremastrales</taxon>
        <taxon>Sistotremastraceae</taxon>
        <taxon>Sistotremastrum</taxon>
    </lineage>
</organism>
<dbReference type="OrthoDB" id="843225at2759"/>
<sequence length="320" mass="34390">MPSSPPPHSRNHFHSHNPNGTLRSALKHPSRPTTPNPSATSPTPNNSSLPHISPSPSPSNLVSPISSGIPITPINSSTPSSTTGAGVGPGSVVTSGYTPKVSFDTFENPSDQALFSLTLQVKSEHYTRTRSTRVFLCAASDDESGKECLDWCIESLVQDSDELIVLRGFDQDELDTPESQSQIRDSAKDLLHQIQSQILSTSAASPRRISLIVEFVAGKITNSIERLIALYRPDSLVVGTRGQTGVMHSWGNALGVGGLGKGVGSVSKWCLSHSPVPVIVVRPERKVRKTIEKRRADPKRGSHFDGQPRKPSFSPVISRG</sequence>
<dbReference type="Gene3D" id="3.40.50.620">
    <property type="entry name" value="HUPs"/>
    <property type="match status" value="1"/>
</dbReference>